<dbReference type="RefSeq" id="WP_346751264.1">
    <property type="nucleotide sequence ID" value="NZ_JAUJEA010000002.1"/>
</dbReference>
<protein>
    <submittedName>
        <fullName evidence="1">Lysozyme</fullName>
    </submittedName>
</protein>
<evidence type="ECO:0000313" key="1">
    <source>
        <dbReference type="EMBL" id="MDN5201238.1"/>
    </source>
</evidence>
<reference evidence="1" key="1">
    <citation type="submission" date="2023-06" db="EMBL/GenBank/DDBJ databases">
        <title>Genomic of Parafulvivirga corallium.</title>
        <authorList>
            <person name="Wang G."/>
        </authorList>
    </citation>
    <scope>NUCLEOTIDE SEQUENCE</scope>
    <source>
        <strain evidence="1">BMA10</strain>
    </source>
</reference>
<dbReference type="SUPFAM" id="SSF55846">
    <property type="entry name" value="N-acetylmuramoyl-L-alanine amidase-like"/>
    <property type="match status" value="1"/>
</dbReference>
<evidence type="ECO:0000313" key="2">
    <source>
        <dbReference type="Proteomes" id="UP001172082"/>
    </source>
</evidence>
<accession>A0ABT8KLC9</accession>
<dbReference type="Proteomes" id="UP001172082">
    <property type="component" value="Unassembled WGS sequence"/>
</dbReference>
<keyword evidence="2" id="KW-1185">Reference proteome</keyword>
<dbReference type="EMBL" id="JAUJEA010000002">
    <property type="protein sequence ID" value="MDN5201238.1"/>
    <property type="molecule type" value="Genomic_DNA"/>
</dbReference>
<comment type="caution">
    <text evidence="1">The sequence shown here is derived from an EMBL/GenBank/DDBJ whole genome shotgun (WGS) entry which is preliminary data.</text>
</comment>
<organism evidence="1 2">
    <name type="scientific">Splendidivirga corallicola</name>
    <dbReference type="NCBI Taxonomy" id="3051826"/>
    <lineage>
        <taxon>Bacteria</taxon>
        <taxon>Pseudomonadati</taxon>
        <taxon>Bacteroidota</taxon>
        <taxon>Cytophagia</taxon>
        <taxon>Cytophagales</taxon>
        <taxon>Splendidivirgaceae</taxon>
        <taxon>Splendidivirga</taxon>
    </lineage>
</organism>
<name>A0ABT8KLC9_9BACT</name>
<proteinExistence type="predicted"/>
<dbReference type="Gene3D" id="3.40.80.10">
    <property type="entry name" value="Peptidoglycan recognition protein-like"/>
    <property type="match status" value="1"/>
</dbReference>
<sequence length="161" mass="18551">MAELKYLVSHCLLTVEGRNYTIEDVLRWHTDPVSKGGRGWKKPGYSDVFYIDGSIHNLVPFDQDNEVDSWEISNGARGINGLSRHYAYVGGLDKYGKNKDTRTKEQRAAEEVYVKYMVLRHPNIQVMGHYQAPNTNKTCPNYNVPKWLRSIGIQERNIFNS</sequence>
<gene>
    <name evidence="1" type="ORF">QQ008_07690</name>
</gene>
<dbReference type="InterPro" id="IPR036505">
    <property type="entry name" value="Amidase/PGRP_sf"/>
</dbReference>